<protein>
    <submittedName>
        <fullName evidence="3">Uncharacterized protein</fullName>
    </submittedName>
</protein>
<evidence type="ECO:0000313" key="4">
    <source>
        <dbReference type="Proteomes" id="UP000039865"/>
    </source>
</evidence>
<dbReference type="EMBL" id="CCKQ01014742">
    <property type="protein sequence ID" value="CDW86535.1"/>
    <property type="molecule type" value="Genomic_DNA"/>
</dbReference>
<dbReference type="OrthoDB" id="10599072at2759"/>
<feature type="region of interest" description="Disordered" evidence="1">
    <location>
        <begin position="81"/>
        <end position="147"/>
    </location>
</feature>
<reference evidence="3 4" key="1">
    <citation type="submission" date="2014-06" db="EMBL/GenBank/DDBJ databases">
        <authorList>
            <person name="Swart Estienne"/>
        </authorList>
    </citation>
    <scope>NUCLEOTIDE SEQUENCE [LARGE SCALE GENOMIC DNA]</scope>
    <source>
        <strain evidence="3 4">130c</strain>
    </source>
</reference>
<keyword evidence="2" id="KW-0472">Membrane</keyword>
<dbReference type="InParanoid" id="A0A078AVT3"/>
<keyword evidence="4" id="KW-1185">Reference proteome</keyword>
<feature type="compositionally biased region" description="Basic and acidic residues" evidence="1">
    <location>
        <begin position="81"/>
        <end position="108"/>
    </location>
</feature>
<gene>
    <name evidence="3" type="primary">Contig4562.g4871</name>
    <name evidence="3" type="ORF">STYLEM_15630</name>
</gene>
<sequence length="147" mass="17212">MIGYFTELWIPNNMVNTPDNMIKLKKLENDVLTFSAVAAIASVQALIFIIVIVKYSGDIKAVFVNDQGHIPYEENEEFMKGEKRYDYNRKSNKSQKEQKKNDKVKESIDLNEVSQNKDDQSTDDEDDGKQKKQKKNKKKKKRKTKRY</sequence>
<organism evidence="3 4">
    <name type="scientific">Stylonychia lemnae</name>
    <name type="common">Ciliate</name>
    <dbReference type="NCBI Taxonomy" id="5949"/>
    <lineage>
        <taxon>Eukaryota</taxon>
        <taxon>Sar</taxon>
        <taxon>Alveolata</taxon>
        <taxon>Ciliophora</taxon>
        <taxon>Intramacronucleata</taxon>
        <taxon>Spirotrichea</taxon>
        <taxon>Stichotrichia</taxon>
        <taxon>Sporadotrichida</taxon>
        <taxon>Oxytrichidae</taxon>
        <taxon>Stylonychinae</taxon>
        <taxon>Stylonychia</taxon>
    </lineage>
</organism>
<evidence type="ECO:0000313" key="3">
    <source>
        <dbReference type="EMBL" id="CDW86535.1"/>
    </source>
</evidence>
<keyword evidence="2" id="KW-0812">Transmembrane</keyword>
<accession>A0A078AVT3</accession>
<keyword evidence="2" id="KW-1133">Transmembrane helix</keyword>
<dbReference type="AlphaFoldDB" id="A0A078AVT3"/>
<dbReference type="Proteomes" id="UP000039865">
    <property type="component" value="Unassembled WGS sequence"/>
</dbReference>
<name>A0A078AVT3_STYLE</name>
<feature type="transmembrane region" description="Helical" evidence="2">
    <location>
        <begin position="31"/>
        <end position="53"/>
    </location>
</feature>
<evidence type="ECO:0000256" key="2">
    <source>
        <dbReference type="SAM" id="Phobius"/>
    </source>
</evidence>
<evidence type="ECO:0000256" key="1">
    <source>
        <dbReference type="SAM" id="MobiDB-lite"/>
    </source>
</evidence>
<proteinExistence type="predicted"/>
<feature type="compositionally biased region" description="Basic residues" evidence="1">
    <location>
        <begin position="131"/>
        <end position="147"/>
    </location>
</feature>